<comment type="caution">
    <text evidence="2">The sequence shown here is derived from an EMBL/GenBank/DDBJ whole genome shotgun (WGS) entry which is preliminary data.</text>
</comment>
<feature type="transmembrane region" description="Helical" evidence="1">
    <location>
        <begin position="29"/>
        <end position="53"/>
    </location>
</feature>
<reference evidence="2" key="1">
    <citation type="submission" date="2023-06" db="EMBL/GenBank/DDBJ databases">
        <title>Genome-scale phylogeny and comparative genomics of the fungal order Sordariales.</title>
        <authorList>
            <consortium name="Lawrence Berkeley National Laboratory"/>
            <person name="Hensen N."/>
            <person name="Bonometti L."/>
            <person name="Westerberg I."/>
            <person name="Brannstrom I.O."/>
            <person name="Guillou S."/>
            <person name="Cros-Aarteil S."/>
            <person name="Calhoun S."/>
            <person name="Haridas S."/>
            <person name="Kuo A."/>
            <person name="Mondo S."/>
            <person name="Pangilinan J."/>
            <person name="Riley R."/>
            <person name="LaButti K."/>
            <person name="Andreopoulos B."/>
            <person name="Lipzen A."/>
            <person name="Chen C."/>
            <person name="Yanf M."/>
            <person name="Daum C."/>
            <person name="Ng V."/>
            <person name="Clum A."/>
            <person name="Steindorff A."/>
            <person name="Ohm R."/>
            <person name="Martin F."/>
            <person name="Silar P."/>
            <person name="Natvig D."/>
            <person name="Lalanne C."/>
            <person name="Gautier V."/>
            <person name="Ament-velasquez S.L."/>
            <person name="Kruys A."/>
            <person name="Hutchinson M.I."/>
            <person name="Powell A.J."/>
            <person name="Barry K."/>
            <person name="Miller A.N."/>
            <person name="Grigoriev I.V."/>
            <person name="Debuchy R."/>
            <person name="Gladieux P."/>
            <person name="Thoren M.H."/>
            <person name="Johannesson H."/>
        </authorList>
    </citation>
    <scope>NUCLEOTIDE SEQUENCE</scope>
    <source>
        <strain evidence="2">SMH3391-2</strain>
    </source>
</reference>
<proteinExistence type="predicted"/>
<keyword evidence="1" id="KW-0472">Membrane</keyword>
<organism evidence="2 3">
    <name type="scientific">Bombardia bombarda</name>
    <dbReference type="NCBI Taxonomy" id="252184"/>
    <lineage>
        <taxon>Eukaryota</taxon>
        <taxon>Fungi</taxon>
        <taxon>Dikarya</taxon>
        <taxon>Ascomycota</taxon>
        <taxon>Pezizomycotina</taxon>
        <taxon>Sordariomycetes</taxon>
        <taxon>Sordariomycetidae</taxon>
        <taxon>Sordariales</taxon>
        <taxon>Lasiosphaeriaceae</taxon>
        <taxon>Bombardia</taxon>
    </lineage>
</organism>
<dbReference type="EMBL" id="JAULSR010000004">
    <property type="protein sequence ID" value="KAK0622046.1"/>
    <property type="molecule type" value="Genomic_DNA"/>
</dbReference>
<keyword evidence="1" id="KW-0812">Transmembrane</keyword>
<feature type="transmembrane region" description="Helical" evidence="1">
    <location>
        <begin position="170"/>
        <end position="196"/>
    </location>
</feature>
<keyword evidence="3" id="KW-1185">Reference proteome</keyword>
<name>A0AA39WUZ4_9PEZI</name>
<accession>A0AA39WUZ4</accession>
<sequence length="211" mass="23461">MSEYGNPAVARAFWASVPPSLQVTLKTGIWLYIFLWVLDIGQLTVACLAYSGAVTDPGSVSRTNPKLDIKFPAVGHHIQRLIIAWAALGVIVHVTLACVDSINVNSRAPRRDEKGYAWARGVVWRWFLPWSVLSLGVWGVCVGLQTANYVPNLGRLDECRRFPALSQCGLVLGSWVIGIVYIGLHLGVIIWIAVLLTTYRMTYVRRAERSR</sequence>
<dbReference type="Proteomes" id="UP001174934">
    <property type="component" value="Unassembled WGS sequence"/>
</dbReference>
<feature type="transmembrane region" description="Helical" evidence="1">
    <location>
        <begin position="123"/>
        <end position="150"/>
    </location>
</feature>
<gene>
    <name evidence="2" type="ORF">B0T17DRAFT_309690</name>
</gene>
<evidence type="ECO:0000313" key="2">
    <source>
        <dbReference type="EMBL" id="KAK0622046.1"/>
    </source>
</evidence>
<dbReference type="AlphaFoldDB" id="A0AA39WUZ4"/>
<evidence type="ECO:0000256" key="1">
    <source>
        <dbReference type="SAM" id="Phobius"/>
    </source>
</evidence>
<keyword evidence="1" id="KW-1133">Transmembrane helix</keyword>
<feature type="transmembrane region" description="Helical" evidence="1">
    <location>
        <begin position="82"/>
        <end position="102"/>
    </location>
</feature>
<evidence type="ECO:0000313" key="3">
    <source>
        <dbReference type="Proteomes" id="UP001174934"/>
    </source>
</evidence>
<protein>
    <submittedName>
        <fullName evidence="2">Uncharacterized protein</fullName>
    </submittedName>
</protein>